<dbReference type="RefSeq" id="XP_001031232.1">
    <property type="nucleotide sequence ID" value="XM_001031232.3"/>
</dbReference>
<dbReference type="InterPro" id="IPR028001">
    <property type="entry name" value="SAXO5"/>
</dbReference>
<accession>Q22E45</accession>
<name>Q22E45_TETTS</name>
<dbReference type="EMBL" id="GG662758">
    <property type="protein sequence ID" value="EAR83569.1"/>
    <property type="molecule type" value="Genomic_DNA"/>
</dbReference>
<dbReference type="PANTHER" id="PTHR34828">
    <property type="entry name" value="TESTIS-EXPRESSED PROTEIN 45"/>
    <property type="match status" value="1"/>
</dbReference>
<evidence type="ECO:0000313" key="2">
    <source>
        <dbReference type="Proteomes" id="UP000009168"/>
    </source>
</evidence>
<dbReference type="eggNOG" id="ENOG502SMEE">
    <property type="taxonomic scope" value="Eukaryota"/>
</dbReference>
<reference evidence="2" key="1">
    <citation type="journal article" date="2006" name="PLoS Biol.">
        <title>Macronuclear genome sequence of the ciliate Tetrahymena thermophila, a model eukaryote.</title>
        <authorList>
            <person name="Eisen J.A."/>
            <person name="Coyne R.S."/>
            <person name="Wu M."/>
            <person name="Wu D."/>
            <person name="Thiagarajan M."/>
            <person name="Wortman J.R."/>
            <person name="Badger J.H."/>
            <person name="Ren Q."/>
            <person name="Amedeo P."/>
            <person name="Jones K.M."/>
            <person name="Tallon L.J."/>
            <person name="Delcher A.L."/>
            <person name="Salzberg S.L."/>
            <person name="Silva J.C."/>
            <person name="Haas B.J."/>
            <person name="Majoros W.H."/>
            <person name="Farzad M."/>
            <person name="Carlton J.M."/>
            <person name="Smith R.K. Jr."/>
            <person name="Garg J."/>
            <person name="Pearlman R.E."/>
            <person name="Karrer K.M."/>
            <person name="Sun L."/>
            <person name="Manning G."/>
            <person name="Elde N.C."/>
            <person name="Turkewitz A.P."/>
            <person name="Asai D.J."/>
            <person name="Wilkes D.E."/>
            <person name="Wang Y."/>
            <person name="Cai H."/>
            <person name="Collins K."/>
            <person name="Stewart B.A."/>
            <person name="Lee S.R."/>
            <person name="Wilamowska K."/>
            <person name="Weinberg Z."/>
            <person name="Ruzzo W.L."/>
            <person name="Wloga D."/>
            <person name="Gaertig J."/>
            <person name="Frankel J."/>
            <person name="Tsao C.-C."/>
            <person name="Gorovsky M.A."/>
            <person name="Keeling P.J."/>
            <person name="Waller R.F."/>
            <person name="Patron N.J."/>
            <person name="Cherry J.M."/>
            <person name="Stover N.A."/>
            <person name="Krieger C.J."/>
            <person name="del Toro C."/>
            <person name="Ryder H.F."/>
            <person name="Williamson S.C."/>
            <person name="Barbeau R.A."/>
            <person name="Hamilton E.P."/>
            <person name="Orias E."/>
        </authorList>
    </citation>
    <scope>NUCLEOTIDE SEQUENCE [LARGE SCALE GENOMIC DNA]</scope>
    <source>
        <strain evidence="2">SB210</strain>
    </source>
</reference>
<evidence type="ECO:0000313" key="1">
    <source>
        <dbReference type="EMBL" id="EAR83569.1"/>
    </source>
</evidence>
<dbReference type="HOGENOM" id="CLU_574278_0_0_1"/>
<gene>
    <name evidence="1" type="ORF">TTHERM_00895820</name>
</gene>
<dbReference type="Proteomes" id="UP000009168">
    <property type="component" value="Unassembled WGS sequence"/>
</dbReference>
<dbReference type="KEGG" id="tet:TTHERM_00895820"/>
<dbReference type="OrthoDB" id="288630at2759"/>
<organism evidence="1 2">
    <name type="scientific">Tetrahymena thermophila (strain SB210)</name>
    <dbReference type="NCBI Taxonomy" id="312017"/>
    <lineage>
        <taxon>Eukaryota</taxon>
        <taxon>Sar</taxon>
        <taxon>Alveolata</taxon>
        <taxon>Ciliophora</taxon>
        <taxon>Intramacronucleata</taxon>
        <taxon>Oligohymenophorea</taxon>
        <taxon>Hymenostomatida</taxon>
        <taxon>Tetrahymenina</taxon>
        <taxon>Tetrahymenidae</taxon>
        <taxon>Tetrahymena</taxon>
    </lineage>
</organism>
<proteinExistence type="predicted"/>
<dbReference type="InParanoid" id="Q22E45"/>
<dbReference type="PANTHER" id="PTHR34828:SF1">
    <property type="entry name" value="TESTIS-EXPRESSED PROTEIN 45"/>
    <property type="match status" value="1"/>
</dbReference>
<protein>
    <submittedName>
        <fullName evidence="1">Uncharacterized protein</fullName>
    </submittedName>
</protein>
<dbReference type="AlphaFoldDB" id="Q22E45"/>
<dbReference type="GeneID" id="7835602"/>
<dbReference type="OMA" id="VSKNTFM"/>
<sequence length="476" mass="55510">MIQKDTLNVQANLRATHFTLGNNPDNPYKTVNRDSFKPLAQSENVESQGEKLALRNSHFILGDYNKPGFYNTMHNIHYPYHKGAQGAKLEEEKRRDLRTHHFQLGSYGPTIKTSNNLVYNQKPLQKDLQHERDAQKAKMRAHHHNFAEQTNVIMTTHYNDQYNKDVDPQALKQGIPASELKQKVVDLRNSHIVLGKEYLPMVTTQQQDYSQKPDAKREAVNPLLQQSHFQLGSSGPDFKTTNNQFHDRQPLVENKLAEETKKDLRASHFTMGQDYQGYLTETKGNYINHHQQGFQKVNQDEKFFKNNFTHTNPNGNNYYNSTYKTFMKPPQITNVQQSRNQQQDRGSNFKIGFQGDSWQTEFQDKFNQKEGGRQIMDQQLKNNLRSSHFQFNDVKNGLYNTTFKSSFTYKDGSNARGTLDQELQKDLRSHHFHFGKQQGEYQTTNQRTYTVPKNVERAQFNKERAADLRADHFKIN</sequence>
<keyword evidence="2" id="KW-1185">Reference proteome</keyword>